<protein>
    <submittedName>
        <fullName evidence="2">Uncharacterized protein</fullName>
    </submittedName>
</protein>
<feature type="transmembrane region" description="Helical" evidence="1">
    <location>
        <begin position="31"/>
        <end position="48"/>
    </location>
</feature>
<accession>A0A0I9S7I6</accession>
<gene>
    <name evidence="2" type="ORF">EE52_0216395</name>
</gene>
<keyword evidence="1" id="KW-1133">Transmembrane helix</keyword>
<organism evidence="2">
    <name type="scientific">Bacteroides fragilis</name>
    <dbReference type="NCBI Taxonomy" id="817"/>
    <lineage>
        <taxon>Bacteria</taxon>
        <taxon>Pseudomonadati</taxon>
        <taxon>Bacteroidota</taxon>
        <taxon>Bacteroidia</taxon>
        <taxon>Bacteroidales</taxon>
        <taxon>Bacteroidaceae</taxon>
        <taxon>Bacteroides</taxon>
    </lineage>
</organism>
<name>A0A0I9S7I6_BACFG</name>
<evidence type="ECO:0000313" key="2">
    <source>
        <dbReference type="EMBL" id="KFX73735.1"/>
    </source>
</evidence>
<keyword evidence="1" id="KW-0472">Membrane</keyword>
<proteinExistence type="predicted"/>
<sequence>MYNSVAELRLSSFLWAMGGIFVLAIYAYSELVYLIFICIAIVGLTIYYRKSIIKMYAEIFNELGINKYVIQIKNLKKYKEPIYKLINTIGL</sequence>
<dbReference type="PATRIC" id="fig|817.53.peg.3383"/>
<reference evidence="2" key="1">
    <citation type="book" date="2014" name="THE 24TH EUROPEAN CONGRESS OF CLINICAL MICROBIOLOGY AND INFECTIOUS DISEASES" publisher="ECCMID 2014" city="Barcelona, Spain">
        <title>Identification of resistance genes in three multidrug-resistant Bacteroides fragilis isolates by whole genome sequencing.</title>
        <editorList>
            <person name="Unknown"/>
            <person name="A."/>
        </editorList>
        <authorList>
            <person name="Sydenham T.V."/>
            <person name="Hasman H."/>
            <person name="Wang M."/>
            <person name="Soki J."/>
            <person name="Nagy E."/>
            <person name="Justesen U.S."/>
        </authorList>
    </citation>
    <scope>NUCLEOTIDE SEQUENCE</scope>
    <source>
        <strain evidence="2">DCMOUH0018B</strain>
    </source>
</reference>
<dbReference type="EMBL" id="JMZZ02000209">
    <property type="protein sequence ID" value="KFX73735.1"/>
    <property type="molecule type" value="Genomic_DNA"/>
</dbReference>
<feature type="transmembrane region" description="Helical" evidence="1">
    <location>
        <begin position="7"/>
        <end position="25"/>
    </location>
</feature>
<dbReference type="AlphaFoldDB" id="A0A0I9S7I6"/>
<reference evidence="2" key="2">
    <citation type="submission" date="2014-07" db="EMBL/GenBank/DDBJ databases">
        <title>Genetics and epidemiology of antimicrobial resistance in B. fragilis group.</title>
        <authorList>
            <person name="Sydenham T.V."/>
            <person name="Hasman H."/>
            <person name="Kemp M."/>
            <person name="Justesen U.S."/>
        </authorList>
    </citation>
    <scope>NUCLEOTIDE SEQUENCE [LARGE SCALE GENOMIC DNA]</scope>
    <source>
        <strain evidence="2">DCMOUH0018B</strain>
    </source>
</reference>
<evidence type="ECO:0000256" key="1">
    <source>
        <dbReference type="SAM" id="Phobius"/>
    </source>
</evidence>
<comment type="caution">
    <text evidence="2">The sequence shown here is derived from an EMBL/GenBank/DDBJ whole genome shotgun (WGS) entry which is preliminary data.</text>
</comment>
<keyword evidence="1" id="KW-0812">Transmembrane</keyword>